<dbReference type="Gene3D" id="1.10.287.990">
    <property type="entry name" value="Fe,Mn superoxide dismutase (SOD) domain"/>
    <property type="match status" value="1"/>
</dbReference>
<dbReference type="InterPro" id="IPR036324">
    <property type="entry name" value="Mn/Fe_SOD_N_sf"/>
</dbReference>
<feature type="binding site" evidence="5">
    <location>
        <position position="197"/>
    </location>
    <ligand>
        <name>Mn(2+)</name>
        <dbReference type="ChEBI" id="CHEBI:29035"/>
    </ligand>
</feature>
<dbReference type="PANTHER" id="PTHR43595">
    <property type="entry name" value="37S RIBOSOMAL PROTEIN S26, MITOCHONDRIAL"/>
    <property type="match status" value="1"/>
</dbReference>
<name>A0A1G6RPM1_9BACT</name>
<dbReference type="Pfam" id="PF00081">
    <property type="entry name" value="Sod_Fe_N"/>
    <property type="match status" value="1"/>
</dbReference>
<evidence type="ECO:0000256" key="5">
    <source>
        <dbReference type="PIRSR" id="PIRSR000349-1"/>
    </source>
</evidence>
<proteinExistence type="inferred from homology"/>
<dbReference type="Pfam" id="PF02777">
    <property type="entry name" value="Sod_Fe_C"/>
    <property type="match status" value="1"/>
</dbReference>
<evidence type="ECO:0000256" key="2">
    <source>
        <dbReference type="ARBA" id="ARBA00012682"/>
    </source>
</evidence>
<dbReference type="InterPro" id="IPR019831">
    <property type="entry name" value="Mn/Fe_SOD_N"/>
</dbReference>
<keyword evidence="3 5" id="KW-0479">Metal-binding</keyword>
<evidence type="ECO:0000256" key="6">
    <source>
        <dbReference type="RuleBase" id="RU000414"/>
    </source>
</evidence>
<feature type="binding site" evidence="5">
    <location>
        <position position="60"/>
    </location>
    <ligand>
        <name>Mn(2+)</name>
        <dbReference type="ChEBI" id="CHEBI:29035"/>
    </ligand>
</feature>
<dbReference type="InterPro" id="IPR036314">
    <property type="entry name" value="SOD_C_sf"/>
</dbReference>
<evidence type="ECO:0000259" key="7">
    <source>
        <dbReference type="Pfam" id="PF00081"/>
    </source>
</evidence>
<sequence length="238" mass="26398">MKRILLIVGMIGIGLVTNAQDTKIQAPISDELQRAYPFSALPYAYDALEKFVDKETMEIHYARHYKAYHSKFLAAIQGSGMEGKSMEEIFASMSKLSPAVKNNGGGYFNHKLFWEVMAPNGGGEPAGILMPAIVEAFGSFEAFKSQFEAAATGVFGSGWAWLAVDKTGKLFIASTANQDNTLMDIAPKYGVPVLALDVWEHAYYLRYQNKRADYVSRFWTVVNWPMVEQKFAAAVPAK</sequence>
<dbReference type="InterPro" id="IPR001189">
    <property type="entry name" value="Mn/Fe_SOD"/>
</dbReference>
<dbReference type="SUPFAM" id="SSF46609">
    <property type="entry name" value="Fe,Mn superoxide dismutase (SOD), N-terminal domain"/>
    <property type="match status" value="1"/>
</dbReference>
<dbReference type="FunFam" id="3.55.40.20:FF:000001">
    <property type="entry name" value="Superoxide dismutase"/>
    <property type="match status" value="1"/>
</dbReference>
<dbReference type="RefSeq" id="WP_244500707.1">
    <property type="nucleotide sequence ID" value="NZ_FMYP01000077.1"/>
</dbReference>
<evidence type="ECO:0000256" key="1">
    <source>
        <dbReference type="ARBA" id="ARBA00008714"/>
    </source>
</evidence>
<reference evidence="9 10" key="1">
    <citation type="submission" date="2016-09" db="EMBL/GenBank/DDBJ databases">
        <authorList>
            <person name="Capua I."/>
            <person name="De Benedictis P."/>
            <person name="Joannis T."/>
            <person name="Lombin L.H."/>
            <person name="Cattoli G."/>
        </authorList>
    </citation>
    <scope>NUCLEOTIDE SEQUENCE [LARGE SCALE GENOMIC DNA]</scope>
    <source>
        <strain evidence="9 10">A7P-90m</strain>
    </source>
</reference>
<dbReference type="GO" id="GO:0046872">
    <property type="term" value="F:metal ion binding"/>
    <property type="evidence" value="ECO:0007669"/>
    <property type="project" value="UniProtKB-KW"/>
</dbReference>
<dbReference type="PANTHER" id="PTHR43595:SF2">
    <property type="entry name" value="SMALL RIBOSOMAL SUBUNIT PROTEIN MS42"/>
    <property type="match status" value="1"/>
</dbReference>
<evidence type="ECO:0000259" key="8">
    <source>
        <dbReference type="Pfam" id="PF02777"/>
    </source>
</evidence>
<dbReference type="EMBL" id="FMYP01000077">
    <property type="protein sequence ID" value="SDD05935.1"/>
    <property type="molecule type" value="Genomic_DNA"/>
</dbReference>
<gene>
    <name evidence="9" type="ORF">SAMN05216323_107714</name>
</gene>
<dbReference type="AlphaFoldDB" id="A0A1G6RPM1"/>
<feature type="domain" description="Manganese/iron superoxide dismutase C-terminal" evidence="8">
    <location>
        <begin position="127"/>
        <end position="229"/>
    </location>
</feature>
<dbReference type="GO" id="GO:0005737">
    <property type="term" value="C:cytoplasm"/>
    <property type="evidence" value="ECO:0007669"/>
    <property type="project" value="TreeGrafter"/>
</dbReference>
<dbReference type="Proteomes" id="UP000199452">
    <property type="component" value="Unassembled WGS sequence"/>
</dbReference>
<dbReference type="PRINTS" id="PR01703">
    <property type="entry name" value="MNSODISMTASE"/>
</dbReference>
<comment type="catalytic activity">
    <reaction evidence="6">
        <text>2 superoxide + 2 H(+) = H2O2 + O2</text>
        <dbReference type="Rhea" id="RHEA:20696"/>
        <dbReference type="ChEBI" id="CHEBI:15378"/>
        <dbReference type="ChEBI" id="CHEBI:15379"/>
        <dbReference type="ChEBI" id="CHEBI:16240"/>
        <dbReference type="ChEBI" id="CHEBI:18421"/>
        <dbReference type="EC" id="1.15.1.1"/>
    </reaction>
</comment>
<dbReference type="STRING" id="1640674.SAMN05216323_107714"/>
<feature type="binding site" evidence="5">
    <location>
        <position position="201"/>
    </location>
    <ligand>
        <name>Mn(2+)</name>
        <dbReference type="ChEBI" id="CHEBI:29035"/>
    </ligand>
</feature>
<dbReference type="SUPFAM" id="SSF54719">
    <property type="entry name" value="Fe,Mn superoxide dismutase (SOD), C-terminal domain"/>
    <property type="match status" value="1"/>
</dbReference>
<dbReference type="GO" id="GO:0004784">
    <property type="term" value="F:superoxide dismutase activity"/>
    <property type="evidence" value="ECO:0007669"/>
    <property type="project" value="UniProtKB-EC"/>
</dbReference>
<feature type="binding site" evidence="5">
    <location>
        <position position="110"/>
    </location>
    <ligand>
        <name>Mn(2+)</name>
        <dbReference type="ChEBI" id="CHEBI:29035"/>
    </ligand>
</feature>
<dbReference type="PROSITE" id="PS00088">
    <property type="entry name" value="SOD_MN"/>
    <property type="match status" value="1"/>
</dbReference>
<evidence type="ECO:0000313" key="9">
    <source>
        <dbReference type="EMBL" id="SDD05935.1"/>
    </source>
</evidence>
<evidence type="ECO:0000256" key="4">
    <source>
        <dbReference type="ARBA" id="ARBA00023002"/>
    </source>
</evidence>
<dbReference type="InterPro" id="IPR019833">
    <property type="entry name" value="Mn/Fe_SOD_BS"/>
</dbReference>
<feature type="domain" description="Manganese/iron superoxide dismutase N-terminal" evidence="7">
    <location>
        <begin position="36"/>
        <end position="118"/>
    </location>
</feature>
<comment type="function">
    <text evidence="6">Destroys radicals which are normally produced within the cells and which are toxic to biological systems.</text>
</comment>
<accession>A0A1G6RPM1</accession>
<keyword evidence="10" id="KW-1185">Reference proteome</keyword>
<organism evidence="9 10">
    <name type="scientific">Williamwhitmania taraxaci</name>
    <dbReference type="NCBI Taxonomy" id="1640674"/>
    <lineage>
        <taxon>Bacteria</taxon>
        <taxon>Pseudomonadati</taxon>
        <taxon>Bacteroidota</taxon>
        <taxon>Bacteroidia</taxon>
        <taxon>Bacteroidales</taxon>
        <taxon>Williamwhitmaniaceae</taxon>
        <taxon>Williamwhitmania</taxon>
    </lineage>
</organism>
<dbReference type="EC" id="1.15.1.1" evidence="2 6"/>
<protein>
    <recommendedName>
        <fullName evidence="2 6">Superoxide dismutase</fullName>
        <ecNumber evidence="2 6">1.15.1.1</ecNumber>
    </recommendedName>
</protein>
<dbReference type="PIRSF" id="PIRSF000349">
    <property type="entry name" value="SODismutase"/>
    <property type="match status" value="1"/>
</dbReference>
<evidence type="ECO:0000256" key="3">
    <source>
        <dbReference type="ARBA" id="ARBA00022723"/>
    </source>
</evidence>
<dbReference type="Gene3D" id="3.55.40.20">
    <property type="entry name" value="Iron/manganese superoxide dismutase, C-terminal domain"/>
    <property type="match status" value="1"/>
</dbReference>
<evidence type="ECO:0000313" key="10">
    <source>
        <dbReference type="Proteomes" id="UP000199452"/>
    </source>
</evidence>
<comment type="similarity">
    <text evidence="1 6">Belongs to the iron/manganese superoxide dismutase family.</text>
</comment>
<keyword evidence="4 6" id="KW-0560">Oxidoreductase</keyword>
<dbReference type="InterPro" id="IPR019832">
    <property type="entry name" value="Mn/Fe_SOD_C"/>
</dbReference>